<feature type="compositionally biased region" description="Basic and acidic residues" evidence="1">
    <location>
        <begin position="21"/>
        <end position="30"/>
    </location>
</feature>
<dbReference type="GeneID" id="107956102"/>
<name>A0A1U8PAM2_GOSHI</name>
<dbReference type="InterPro" id="IPR021109">
    <property type="entry name" value="Peptidase_aspartic_dom_sf"/>
</dbReference>
<dbReference type="KEGG" id="ghi:107956102"/>
<dbReference type="PaxDb" id="3635-A0A1U8PAM2"/>
<dbReference type="AlphaFoldDB" id="A0A1U8PAM2"/>
<gene>
    <name evidence="3" type="primary">LOC107956102</name>
</gene>
<dbReference type="PANTHER" id="PTHR33067">
    <property type="entry name" value="RNA-DIRECTED DNA POLYMERASE-RELATED"/>
    <property type="match status" value="1"/>
</dbReference>
<proteinExistence type="predicted"/>
<reference evidence="2" key="1">
    <citation type="journal article" date="2020" name="Nat. Genet.">
        <title>Genomic diversifications of five Gossypium allopolyploid species and their impact on cotton improvement.</title>
        <authorList>
            <person name="Chen Z.J."/>
            <person name="Sreedasyam A."/>
            <person name="Ando A."/>
            <person name="Song Q."/>
            <person name="De Santiago L.M."/>
            <person name="Hulse-Kemp A.M."/>
            <person name="Ding M."/>
            <person name="Ye W."/>
            <person name="Kirkbride R.C."/>
            <person name="Jenkins J."/>
            <person name="Plott C."/>
            <person name="Lovell J."/>
            <person name="Lin Y.M."/>
            <person name="Vaughn R."/>
            <person name="Liu B."/>
            <person name="Simpson S."/>
            <person name="Scheffler B.E."/>
            <person name="Wen L."/>
            <person name="Saski C.A."/>
            <person name="Grover C.E."/>
            <person name="Hu G."/>
            <person name="Conover J.L."/>
            <person name="Carlson J.W."/>
            <person name="Shu S."/>
            <person name="Boston L.B."/>
            <person name="Williams M."/>
            <person name="Peterson D.G."/>
            <person name="McGee K."/>
            <person name="Jones D.C."/>
            <person name="Wendel J.F."/>
            <person name="Stelly D.M."/>
            <person name="Grimwood J."/>
            <person name="Schmutz J."/>
        </authorList>
    </citation>
    <scope>NUCLEOTIDE SEQUENCE [LARGE SCALE GENOMIC DNA]</scope>
    <source>
        <strain evidence="2">cv. TM-1</strain>
    </source>
</reference>
<evidence type="ECO:0000256" key="1">
    <source>
        <dbReference type="SAM" id="MobiDB-lite"/>
    </source>
</evidence>
<organism evidence="2 3">
    <name type="scientific">Gossypium hirsutum</name>
    <name type="common">Upland cotton</name>
    <name type="synonym">Gossypium mexicanum</name>
    <dbReference type="NCBI Taxonomy" id="3635"/>
    <lineage>
        <taxon>Eukaryota</taxon>
        <taxon>Viridiplantae</taxon>
        <taxon>Streptophyta</taxon>
        <taxon>Embryophyta</taxon>
        <taxon>Tracheophyta</taxon>
        <taxon>Spermatophyta</taxon>
        <taxon>Magnoliopsida</taxon>
        <taxon>eudicotyledons</taxon>
        <taxon>Gunneridae</taxon>
        <taxon>Pentapetalae</taxon>
        <taxon>rosids</taxon>
        <taxon>malvids</taxon>
        <taxon>Malvales</taxon>
        <taxon>Malvaceae</taxon>
        <taxon>Malvoideae</taxon>
        <taxon>Gossypium</taxon>
    </lineage>
</organism>
<reference evidence="3" key="2">
    <citation type="submission" date="2025-08" db="UniProtKB">
        <authorList>
            <consortium name="RefSeq"/>
        </authorList>
    </citation>
    <scope>IDENTIFICATION</scope>
</reference>
<protein>
    <submittedName>
        <fullName evidence="3">Uncharacterized protein</fullName>
    </submittedName>
</protein>
<dbReference type="PANTHER" id="PTHR33067:SF15">
    <property type="entry name" value="RNA-DIRECTED DNA POLYMERASE"/>
    <property type="match status" value="1"/>
</dbReference>
<dbReference type="RefSeq" id="XP_016747338.1">
    <property type="nucleotide sequence ID" value="XM_016891849.1"/>
</dbReference>
<sequence>MTLRSGKVLEPIPDTSCTHDSSQDREKLDIDGPVESAPQKSFAVPPLFLGRLVQCKKERDEKEILDTYQKVEINVPLLDMIKQILQYTKFLKDLCTSKRKLLGNEKAIVRENVTAILQRKIPPKCKDQNRSVVHPEGVLEDILVKENELIFPADFYIIDMEDNNSVNSSDILLGRSFLSITQTKIDVRSGILTMEFDGEVVKFNVYEAMNYSSMISNVSNIDIINLLPDLHLEYHEKD</sequence>
<keyword evidence="2" id="KW-1185">Reference proteome</keyword>
<dbReference type="Proteomes" id="UP000818029">
    <property type="component" value="Chromosome A11"/>
</dbReference>
<accession>A0A1U8PAM2</accession>
<evidence type="ECO:0000313" key="2">
    <source>
        <dbReference type="Proteomes" id="UP000818029"/>
    </source>
</evidence>
<dbReference type="Gene3D" id="2.40.70.10">
    <property type="entry name" value="Acid Proteases"/>
    <property type="match status" value="1"/>
</dbReference>
<feature type="region of interest" description="Disordered" evidence="1">
    <location>
        <begin position="1"/>
        <end position="37"/>
    </location>
</feature>
<evidence type="ECO:0000313" key="3">
    <source>
        <dbReference type="RefSeq" id="XP_016747338.1"/>
    </source>
</evidence>